<dbReference type="OrthoDB" id="9790852at2"/>
<evidence type="ECO:0000259" key="8">
    <source>
        <dbReference type="Pfam" id="PF00892"/>
    </source>
</evidence>
<dbReference type="PANTHER" id="PTHR32322">
    <property type="entry name" value="INNER MEMBRANE TRANSPORTER"/>
    <property type="match status" value="1"/>
</dbReference>
<evidence type="ECO:0000256" key="5">
    <source>
        <dbReference type="ARBA" id="ARBA00022989"/>
    </source>
</evidence>
<organism evidence="9 10">
    <name type="scientific">Paenibacillus campinasensis</name>
    <dbReference type="NCBI Taxonomy" id="66347"/>
    <lineage>
        <taxon>Bacteria</taxon>
        <taxon>Bacillati</taxon>
        <taxon>Bacillota</taxon>
        <taxon>Bacilli</taxon>
        <taxon>Bacillales</taxon>
        <taxon>Paenibacillaceae</taxon>
        <taxon>Paenibacillus</taxon>
    </lineage>
</organism>
<name>A0A268EN22_9BACL</name>
<evidence type="ECO:0000256" key="4">
    <source>
        <dbReference type="ARBA" id="ARBA00022692"/>
    </source>
</evidence>
<dbReference type="SUPFAM" id="SSF103481">
    <property type="entry name" value="Multidrug resistance efflux transporter EmrE"/>
    <property type="match status" value="2"/>
</dbReference>
<evidence type="ECO:0000313" key="9">
    <source>
        <dbReference type="EMBL" id="PAD74516.1"/>
    </source>
</evidence>
<keyword evidence="6 7" id="KW-0472">Membrane</keyword>
<dbReference type="EMBL" id="NPBY01000055">
    <property type="protein sequence ID" value="PAD74516.1"/>
    <property type="molecule type" value="Genomic_DNA"/>
</dbReference>
<dbReference type="Pfam" id="PF00892">
    <property type="entry name" value="EamA"/>
    <property type="match status" value="2"/>
</dbReference>
<dbReference type="AlphaFoldDB" id="A0A268EN22"/>
<evidence type="ECO:0000256" key="6">
    <source>
        <dbReference type="ARBA" id="ARBA00023136"/>
    </source>
</evidence>
<gene>
    <name evidence="9" type="ORF">CHH67_17630</name>
</gene>
<dbReference type="Proteomes" id="UP000215596">
    <property type="component" value="Unassembled WGS sequence"/>
</dbReference>
<evidence type="ECO:0000256" key="7">
    <source>
        <dbReference type="SAM" id="Phobius"/>
    </source>
</evidence>
<keyword evidence="5 7" id="KW-1133">Transmembrane helix</keyword>
<feature type="transmembrane region" description="Helical" evidence="7">
    <location>
        <begin position="183"/>
        <end position="203"/>
    </location>
</feature>
<dbReference type="InterPro" id="IPR037185">
    <property type="entry name" value="EmrE-like"/>
</dbReference>
<accession>A0A268EN22</accession>
<dbReference type="RefSeq" id="WP_095266522.1">
    <property type="nucleotide sequence ID" value="NZ_NPBY01000055.1"/>
</dbReference>
<dbReference type="InterPro" id="IPR050638">
    <property type="entry name" value="AA-Vitamin_Transporters"/>
</dbReference>
<keyword evidence="4 7" id="KW-0812">Transmembrane</keyword>
<feature type="domain" description="EamA" evidence="8">
    <location>
        <begin position="153"/>
        <end position="286"/>
    </location>
</feature>
<evidence type="ECO:0000256" key="2">
    <source>
        <dbReference type="ARBA" id="ARBA00007362"/>
    </source>
</evidence>
<feature type="transmembrane region" description="Helical" evidence="7">
    <location>
        <begin position="95"/>
        <end position="117"/>
    </location>
</feature>
<feature type="transmembrane region" description="Helical" evidence="7">
    <location>
        <begin position="37"/>
        <end position="57"/>
    </location>
</feature>
<sequence length="305" mass="32745">MNADKPPIPVPIPLIIGIVAISFSSIFIKWAESPTSIQAMYRLIITALIMLPFSGKYIAEIRKLTRTDWALLACSGFMLALHFLLWMGSLRWTSVASSTIILALQPVFVMIGAYFWFKERVHIPALIGMSIAFAGVFLLIGSSGFDGSQGHLTGDLMSLGGTAAIAVHMLLGQLLLRRLPAYLYSLLVFLFAAAVLAVYNAALGVPFTGYAASEWGIFALLAFVPTVFGSLLFNWLMKYASASTVSMSVLGEPVGASLLAFLLLNESMSLLQAAGGALVMLGLVMFLQGNKASRAVTPLRQEEAG</sequence>
<feature type="transmembrane region" description="Helical" evidence="7">
    <location>
        <begin position="215"/>
        <end position="237"/>
    </location>
</feature>
<dbReference type="InterPro" id="IPR000620">
    <property type="entry name" value="EamA_dom"/>
</dbReference>
<feature type="transmembrane region" description="Helical" evidence="7">
    <location>
        <begin position="244"/>
        <end position="264"/>
    </location>
</feature>
<feature type="transmembrane region" description="Helical" evidence="7">
    <location>
        <begin position="270"/>
        <end position="287"/>
    </location>
</feature>
<comment type="caution">
    <text evidence="9">The sequence shown here is derived from an EMBL/GenBank/DDBJ whole genome shotgun (WGS) entry which is preliminary data.</text>
</comment>
<dbReference type="PANTHER" id="PTHR32322:SF18">
    <property type="entry name" value="S-ADENOSYLMETHIONINE_S-ADENOSYLHOMOCYSTEINE TRANSPORTER"/>
    <property type="match status" value="1"/>
</dbReference>
<evidence type="ECO:0000313" key="10">
    <source>
        <dbReference type="Proteomes" id="UP000215596"/>
    </source>
</evidence>
<proteinExistence type="inferred from homology"/>
<dbReference type="GO" id="GO:0005886">
    <property type="term" value="C:plasma membrane"/>
    <property type="evidence" value="ECO:0007669"/>
    <property type="project" value="UniProtKB-SubCell"/>
</dbReference>
<comment type="subcellular location">
    <subcellularLocation>
        <location evidence="1">Cell membrane</location>
        <topology evidence="1">Multi-pass membrane protein</topology>
    </subcellularLocation>
</comment>
<feature type="transmembrane region" description="Helical" evidence="7">
    <location>
        <begin position="157"/>
        <end position="176"/>
    </location>
</feature>
<reference evidence="9 10" key="1">
    <citation type="submission" date="2017-07" db="EMBL/GenBank/DDBJ databases">
        <title>Isolation and whole genome analysis of endospore-forming bacteria from heroin.</title>
        <authorList>
            <person name="Kalinowski J."/>
            <person name="Ahrens B."/>
            <person name="Al-Dilaimi A."/>
            <person name="Winkler A."/>
            <person name="Wibberg D."/>
            <person name="Schleenbecker U."/>
            <person name="Ruckert C."/>
            <person name="Wolfel R."/>
            <person name="Grass G."/>
        </authorList>
    </citation>
    <scope>NUCLEOTIDE SEQUENCE [LARGE SCALE GENOMIC DNA]</scope>
    <source>
        <strain evidence="9 10">7537-G1</strain>
    </source>
</reference>
<feature type="domain" description="EamA" evidence="8">
    <location>
        <begin position="14"/>
        <end position="140"/>
    </location>
</feature>
<protein>
    <submittedName>
        <fullName evidence="9">EamA family transporter</fullName>
    </submittedName>
</protein>
<comment type="similarity">
    <text evidence="2">Belongs to the EamA transporter family.</text>
</comment>
<feature type="transmembrane region" description="Helical" evidence="7">
    <location>
        <begin position="124"/>
        <end position="145"/>
    </location>
</feature>
<evidence type="ECO:0000256" key="1">
    <source>
        <dbReference type="ARBA" id="ARBA00004651"/>
    </source>
</evidence>
<feature type="transmembrane region" description="Helical" evidence="7">
    <location>
        <begin position="12"/>
        <end position="31"/>
    </location>
</feature>
<evidence type="ECO:0000256" key="3">
    <source>
        <dbReference type="ARBA" id="ARBA00022475"/>
    </source>
</evidence>
<keyword evidence="3" id="KW-1003">Cell membrane</keyword>
<feature type="transmembrane region" description="Helical" evidence="7">
    <location>
        <begin position="69"/>
        <end position="89"/>
    </location>
</feature>